<organism evidence="2 5">
    <name type="scientific">Aliirhizobium cellulosilyticum</name>
    <dbReference type="NCBI Taxonomy" id="393664"/>
    <lineage>
        <taxon>Bacteria</taxon>
        <taxon>Pseudomonadati</taxon>
        <taxon>Pseudomonadota</taxon>
        <taxon>Alphaproteobacteria</taxon>
        <taxon>Hyphomicrobiales</taxon>
        <taxon>Rhizobiaceae</taxon>
        <taxon>Aliirhizobium</taxon>
    </lineage>
</organism>
<dbReference type="EMBL" id="JACIHM010000002">
    <property type="protein sequence ID" value="MBB4446012.1"/>
    <property type="molecule type" value="Genomic_DNA"/>
</dbReference>
<evidence type="ECO:0000313" key="3">
    <source>
        <dbReference type="EMBL" id="MBB4446012.1"/>
    </source>
</evidence>
<comment type="caution">
    <text evidence="2">The sequence shown here is derived from an EMBL/GenBank/DDBJ whole genome shotgun (WGS) entry which is preliminary data.</text>
</comment>
<dbReference type="AlphaFoldDB" id="A0A7W6TES2"/>
<sequence>MPHTSHDLQAIFDHGWRDAEDGKGLSANPYLRDESNYRLSAWVEGYREFADGMSAAYRDQLVDEGKQAGTLLLDNRACPYILDQSSLRYDAWLSGYQSPGAQ</sequence>
<evidence type="ECO:0000313" key="4">
    <source>
        <dbReference type="Proteomes" id="UP000520770"/>
    </source>
</evidence>
<dbReference type="Proteomes" id="UP000576087">
    <property type="component" value="Unassembled WGS sequence"/>
</dbReference>
<protein>
    <submittedName>
        <fullName evidence="2">Uncharacterized protein</fullName>
    </submittedName>
</protein>
<dbReference type="EMBL" id="JACIGW010000002">
    <property type="protein sequence ID" value="MBB4348086.1"/>
    <property type="molecule type" value="Genomic_DNA"/>
</dbReference>
<dbReference type="Proteomes" id="UP000524535">
    <property type="component" value="Unassembled WGS sequence"/>
</dbReference>
<gene>
    <name evidence="2" type="ORF">GGE31_001828</name>
    <name evidence="1" type="ORF">GGE33_001828</name>
    <name evidence="3" type="ORF">GGE35_001828</name>
</gene>
<evidence type="ECO:0000313" key="2">
    <source>
        <dbReference type="EMBL" id="MBB4411323.1"/>
    </source>
</evidence>
<dbReference type="RefSeq" id="WP_183685010.1">
    <property type="nucleotide sequence ID" value="NZ_JACIGW010000002.1"/>
</dbReference>
<proteinExistence type="predicted"/>
<dbReference type="EMBL" id="JACIGY010000002">
    <property type="protein sequence ID" value="MBB4411323.1"/>
    <property type="molecule type" value="Genomic_DNA"/>
</dbReference>
<evidence type="ECO:0000313" key="1">
    <source>
        <dbReference type="EMBL" id="MBB4348086.1"/>
    </source>
</evidence>
<evidence type="ECO:0000313" key="5">
    <source>
        <dbReference type="Proteomes" id="UP000524535"/>
    </source>
</evidence>
<evidence type="ECO:0000313" key="6">
    <source>
        <dbReference type="Proteomes" id="UP000576087"/>
    </source>
</evidence>
<keyword evidence="5" id="KW-1185">Reference proteome</keyword>
<name>A0A7W6TES2_9HYPH</name>
<dbReference type="Proteomes" id="UP000520770">
    <property type="component" value="Unassembled WGS sequence"/>
</dbReference>
<accession>A0A7W6TES2</accession>
<reference evidence="4 5" key="1">
    <citation type="submission" date="2020-08" db="EMBL/GenBank/DDBJ databases">
        <title>Genomic Encyclopedia of Type Strains, Phase IV (KMG-V): Genome sequencing to study the core and pangenomes of soil and plant-associated prokaryotes.</title>
        <authorList>
            <person name="Whitman W."/>
        </authorList>
    </citation>
    <scope>NUCLEOTIDE SEQUENCE [LARGE SCALE GENOMIC DNA]</scope>
    <source>
        <strain evidence="2 5">SEMIA 444</strain>
        <strain evidence="1 4">SEMIA 448</strain>
        <strain evidence="3 6">SEMIA 452</strain>
    </source>
</reference>